<sequence>MIGVDGRTCVFTAPVGTPPDAVGPWALVGYLEDFTVETVAEPGKWPAAGEPLVAEVAVPSRLFRQLMPMSEQCRRTAQAIEEPR</sequence>
<dbReference type="Proteomes" id="UP001551582">
    <property type="component" value="Unassembled WGS sequence"/>
</dbReference>
<evidence type="ECO:0000313" key="2">
    <source>
        <dbReference type="Proteomes" id="UP001551582"/>
    </source>
</evidence>
<dbReference type="RefSeq" id="WP_359987379.1">
    <property type="nucleotide sequence ID" value="NZ_JBEZLS010000026.1"/>
</dbReference>
<evidence type="ECO:0000313" key="1">
    <source>
        <dbReference type="EMBL" id="MEU9355043.1"/>
    </source>
</evidence>
<protein>
    <submittedName>
        <fullName evidence="1">Uncharacterized protein</fullName>
    </submittedName>
</protein>
<accession>A0ABV3ED07</accession>
<keyword evidence="2" id="KW-1185">Reference proteome</keyword>
<gene>
    <name evidence="1" type="ORF">AB0D65_29615</name>
</gene>
<proteinExistence type="predicted"/>
<reference evidence="1 2" key="1">
    <citation type="submission" date="2024-06" db="EMBL/GenBank/DDBJ databases">
        <title>The Natural Products Discovery Center: Release of the First 8490 Sequenced Strains for Exploring Actinobacteria Biosynthetic Diversity.</title>
        <authorList>
            <person name="Kalkreuter E."/>
            <person name="Kautsar S.A."/>
            <person name="Yang D."/>
            <person name="Bader C.D."/>
            <person name="Teijaro C.N."/>
            <person name="Fluegel L."/>
            <person name="Davis C.M."/>
            <person name="Simpson J.R."/>
            <person name="Lauterbach L."/>
            <person name="Steele A.D."/>
            <person name="Gui C."/>
            <person name="Meng S."/>
            <person name="Li G."/>
            <person name="Viehrig K."/>
            <person name="Ye F."/>
            <person name="Su P."/>
            <person name="Kiefer A.F."/>
            <person name="Nichols A."/>
            <person name="Cepeda A.J."/>
            <person name="Yan W."/>
            <person name="Fan B."/>
            <person name="Jiang Y."/>
            <person name="Adhikari A."/>
            <person name="Zheng C.-J."/>
            <person name="Schuster L."/>
            <person name="Cowan T.M."/>
            <person name="Smanski M.J."/>
            <person name="Chevrette M.G."/>
            <person name="De Carvalho L.P.S."/>
            <person name="Shen B."/>
        </authorList>
    </citation>
    <scope>NUCLEOTIDE SEQUENCE [LARGE SCALE GENOMIC DNA]</scope>
    <source>
        <strain evidence="1 2">NPDC048274</strain>
    </source>
</reference>
<comment type="caution">
    <text evidence="1">The sequence shown here is derived from an EMBL/GenBank/DDBJ whole genome shotgun (WGS) entry which is preliminary data.</text>
</comment>
<name>A0ABV3ED07_9ACTN</name>
<dbReference type="EMBL" id="JBEZLS010000026">
    <property type="protein sequence ID" value="MEU9355043.1"/>
    <property type="molecule type" value="Genomic_DNA"/>
</dbReference>
<organism evidence="1 2">
    <name type="scientific">Streptomyces griseoloalbus</name>
    <dbReference type="NCBI Taxonomy" id="67303"/>
    <lineage>
        <taxon>Bacteria</taxon>
        <taxon>Bacillati</taxon>
        <taxon>Actinomycetota</taxon>
        <taxon>Actinomycetes</taxon>
        <taxon>Kitasatosporales</taxon>
        <taxon>Streptomycetaceae</taxon>
        <taxon>Streptomyces</taxon>
    </lineage>
</organism>